<evidence type="ECO:0000313" key="5">
    <source>
        <dbReference type="Proteomes" id="UP000813461"/>
    </source>
</evidence>
<dbReference type="EMBL" id="JAGMVJ010000028">
    <property type="protein sequence ID" value="KAH7070025.1"/>
    <property type="molecule type" value="Genomic_DNA"/>
</dbReference>
<dbReference type="PANTHER" id="PTHR24126">
    <property type="entry name" value="ANKYRIN REPEAT, PH AND SEC7 DOMAIN CONTAINING PROTEIN SECG-RELATED"/>
    <property type="match status" value="1"/>
</dbReference>
<accession>A0A8K0VRT1</accession>
<evidence type="ECO:0000256" key="2">
    <source>
        <dbReference type="ARBA" id="ARBA00023043"/>
    </source>
</evidence>
<keyword evidence="1" id="KW-0677">Repeat</keyword>
<dbReference type="InterPro" id="IPR036770">
    <property type="entry name" value="Ankyrin_rpt-contain_sf"/>
</dbReference>
<dbReference type="Pfam" id="PF12796">
    <property type="entry name" value="Ank_2"/>
    <property type="match status" value="4"/>
</dbReference>
<dbReference type="Pfam" id="PF00023">
    <property type="entry name" value="Ank"/>
    <property type="match status" value="1"/>
</dbReference>
<protein>
    <submittedName>
        <fullName evidence="4">Ankyrin repeat-containing domain protein</fullName>
    </submittedName>
</protein>
<reference evidence="4" key="1">
    <citation type="journal article" date="2021" name="Nat. Commun.">
        <title>Genetic determinants of endophytism in the Arabidopsis root mycobiome.</title>
        <authorList>
            <person name="Mesny F."/>
            <person name="Miyauchi S."/>
            <person name="Thiergart T."/>
            <person name="Pickel B."/>
            <person name="Atanasova L."/>
            <person name="Karlsson M."/>
            <person name="Huettel B."/>
            <person name="Barry K.W."/>
            <person name="Haridas S."/>
            <person name="Chen C."/>
            <person name="Bauer D."/>
            <person name="Andreopoulos W."/>
            <person name="Pangilinan J."/>
            <person name="LaButti K."/>
            <person name="Riley R."/>
            <person name="Lipzen A."/>
            <person name="Clum A."/>
            <person name="Drula E."/>
            <person name="Henrissat B."/>
            <person name="Kohler A."/>
            <person name="Grigoriev I.V."/>
            <person name="Martin F.M."/>
            <person name="Hacquard S."/>
        </authorList>
    </citation>
    <scope>NUCLEOTIDE SEQUENCE</scope>
    <source>
        <strain evidence="4">MPI-SDFR-AT-0120</strain>
    </source>
</reference>
<feature type="repeat" description="ANK" evidence="3">
    <location>
        <begin position="664"/>
        <end position="696"/>
    </location>
</feature>
<dbReference type="SMART" id="SM00248">
    <property type="entry name" value="ANK"/>
    <property type="match status" value="14"/>
</dbReference>
<keyword evidence="5" id="KW-1185">Reference proteome</keyword>
<gene>
    <name evidence="4" type="ORF">FB567DRAFT_456184</name>
</gene>
<evidence type="ECO:0000256" key="1">
    <source>
        <dbReference type="ARBA" id="ARBA00022737"/>
    </source>
</evidence>
<sequence>MEELEPVKFTEYEKNLEAPIISRLATPFSVNHRDKDGRSAWFYFCTKTIPHVLNSKVTGKSAYLANILSILVQNGAATAYEQATDDEAPALLVSATLESVNDNTDDDDSHAAILAEFLLDAICTSIDIGMMIKHPKIVELLIWSVLDAQKPLLRKLLELGVDVHAKCDFHRFGVFYQDESAMDNAIEGEVDLEILSMLLIRAQPNQIPTVKKGKLQPRHFDLLMHSKRAHSESHSRLKSFEALLEAGLDPDARSSNLVTAAMVAASAGSVEALQMLARFRADFTLVNKDGWTVVHHAMAAGQVSVLKYLRHKLMKDEDWSRRVSVTLGPGGPLTQSRYFNWTLTHLAAYKSDSDVLQFLKETDLLGDVDTRDQEDITPLHVAVCSITTATTKWLIDNGANVNARYGVQDNRALHVAMRLGRLENSLALIEAGADFAANSIGVTPEMQVHMSIRTGLLSMLPQLGLPIPPTVYEVLKRDHKLQSTGGLFRAITSGNLEMCHYAMKELPELPQTINSCGDCTPLIVALAWQQPNIAKLFLEHGASTTGIPCQVVQKRGVCFDSALNIAVGNPSFNPILEQILERSLEYEMHWTQNPRLWMPLHLAAAFNPDAIEILLSHVFKYSECFRSRLERNPGGHRGGYTFLDELLECRAPISPKGTNPWYVPGGTALHTAAIRNKPKAVEILLGCNLDIDVKDTYGSTALHYSAVRGHIGVTEKLLERGANFRTLNYKGASPLMTAARSRATGRDVMSCLTSLEPNRLSEDLEGQTALHYAALGGNLKSFIHLLDAGWDPYQLDEKQRSPLECSLCSTSLTSYVYARYFDFAHMISISSEPHPISQFPNLLGLRLFCKWLPRVSRLRWLNTVSTVGDTPLIRAAEMGHVGFMKIHIEAGADLEIVDRVGHTALIAACRTGRLPVIAYLVHQGAKMEYTHESCIMNALRSAIGHPEIVRWFLVDRWTAQDKLTNSVSNPEKTEKQWAGIRTVQIPLCGGFERPMGVSLFAYTRDLHRFSREGWRRIVPLAWDTIAHLVLLPEEL</sequence>
<dbReference type="AlphaFoldDB" id="A0A8K0VRT1"/>
<dbReference type="InterPro" id="IPR002110">
    <property type="entry name" value="Ankyrin_rpt"/>
</dbReference>
<evidence type="ECO:0000256" key="3">
    <source>
        <dbReference type="PROSITE-ProRule" id="PRU00023"/>
    </source>
</evidence>
<evidence type="ECO:0000313" key="4">
    <source>
        <dbReference type="EMBL" id="KAH7070025.1"/>
    </source>
</evidence>
<keyword evidence="2 3" id="KW-0040">ANK repeat</keyword>
<feature type="repeat" description="ANK" evidence="3">
    <location>
        <begin position="697"/>
        <end position="729"/>
    </location>
</feature>
<dbReference type="PROSITE" id="PS50297">
    <property type="entry name" value="ANK_REP_REGION"/>
    <property type="match status" value="5"/>
</dbReference>
<organism evidence="4 5">
    <name type="scientific">Paraphoma chrysanthemicola</name>
    <dbReference type="NCBI Taxonomy" id="798071"/>
    <lineage>
        <taxon>Eukaryota</taxon>
        <taxon>Fungi</taxon>
        <taxon>Dikarya</taxon>
        <taxon>Ascomycota</taxon>
        <taxon>Pezizomycotina</taxon>
        <taxon>Dothideomycetes</taxon>
        <taxon>Pleosporomycetidae</taxon>
        <taxon>Pleosporales</taxon>
        <taxon>Pleosporineae</taxon>
        <taxon>Phaeosphaeriaceae</taxon>
        <taxon>Paraphoma</taxon>
    </lineage>
</organism>
<dbReference type="OrthoDB" id="3796693at2759"/>
<dbReference type="Gene3D" id="1.25.40.20">
    <property type="entry name" value="Ankyrin repeat-containing domain"/>
    <property type="match status" value="5"/>
</dbReference>
<feature type="repeat" description="ANK" evidence="3">
    <location>
        <begin position="867"/>
        <end position="899"/>
    </location>
</feature>
<dbReference type="Proteomes" id="UP000813461">
    <property type="component" value="Unassembled WGS sequence"/>
</dbReference>
<proteinExistence type="predicted"/>
<comment type="caution">
    <text evidence="4">The sequence shown here is derived from an EMBL/GenBank/DDBJ whole genome shotgun (WGS) entry which is preliminary data.</text>
</comment>
<feature type="repeat" description="ANK" evidence="3">
    <location>
        <begin position="900"/>
        <end position="932"/>
    </location>
</feature>
<feature type="repeat" description="ANK" evidence="3">
    <location>
        <begin position="374"/>
        <end position="406"/>
    </location>
</feature>
<dbReference type="PANTHER" id="PTHR24126:SF14">
    <property type="entry name" value="ANK_REP_REGION DOMAIN-CONTAINING PROTEIN"/>
    <property type="match status" value="1"/>
</dbReference>
<name>A0A8K0VRT1_9PLEO</name>
<dbReference type="SUPFAM" id="SSF48403">
    <property type="entry name" value="Ankyrin repeat"/>
    <property type="match status" value="3"/>
</dbReference>
<feature type="repeat" description="ANK" evidence="3">
    <location>
        <begin position="765"/>
        <end position="797"/>
    </location>
</feature>
<dbReference type="PROSITE" id="PS50088">
    <property type="entry name" value="ANK_REPEAT"/>
    <property type="match status" value="6"/>
</dbReference>